<dbReference type="Gene3D" id="3.40.250.10">
    <property type="entry name" value="Rhodanese-like domain"/>
    <property type="match status" value="1"/>
</dbReference>
<dbReference type="AlphaFoldDB" id="A0AAE0LD18"/>
<feature type="domain" description="Rhodanese" evidence="1">
    <location>
        <begin position="62"/>
        <end position="166"/>
    </location>
</feature>
<sequence>MQFAQAKAQVGMVRVNLGRPTSTVRVQRKLPVRSSGRVTTLRCVADDLWQSVPVASVKDLIDDRGFVIIDIRSPQERNETGSKHSWKSIPLAAMTEKGPVSNPNFLADVKQEFPNTMSRIIIACDDGTFRSEVAAKNITEKLGYTQVKVLEGGLDAYTEVFPYTDADKIKWKMQDQPGHDLSELVYGVDTRQPGQKFY</sequence>
<evidence type="ECO:0000259" key="1">
    <source>
        <dbReference type="PROSITE" id="PS50206"/>
    </source>
</evidence>
<keyword evidence="3" id="KW-1185">Reference proteome</keyword>
<reference evidence="2 3" key="1">
    <citation type="journal article" date="2015" name="Genome Biol. Evol.">
        <title>Comparative Genomics of a Bacterivorous Green Alga Reveals Evolutionary Causalities and Consequences of Phago-Mixotrophic Mode of Nutrition.</title>
        <authorList>
            <person name="Burns J.A."/>
            <person name="Paasch A."/>
            <person name="Narechania A."/>
            <person name="Kim E."/>
        </authorList>
    </citation>
    <scope>NUCLEOTIDE SEQUENCE [LARGE SCALE GENOMIC DNA]</scope>
    <source>
        <strain evidence="2 3">PLY_AMNH</strain>
    </source>
</reference>
<dbReference type="GO" id="GO:0003824">
    <property type="term" value="F:catalytic activity"/>
    <property type="evidence" value="ECO:0007669"/>
    <property type="project" value="InterPro"/>
</dbReference>
<evidence type="ECO:0000313" key="2">
    <source>
        <dbReference type="EMBL" id="KAK3280966.1"/>
    </source>
</evidence>
<accession>A0AAE0LD18</accession>
<dbReference type="Proteomes" id="UP001190700">
    <property type="component" value="Unassembled WGS sequence"/>
</dbReference>
<dbReference type="PANTHER" id="PTHR44542">
    <property type="entry name" value="THIOSULFATE SULFURTRANSFERASE 18"/>
    <property type="match status" value="1"/>
</dbReference>
<dbReference type="CDD" id="cd00158">
    <property type="entry name" value="RHOD"/>
    <property type="match status" value="1"/>
</dbReference>
<gene>
    <name evidence="2" type="ORF">CYMTET_11220</name>
</gene>
<dbReference type="SUPFAM" id="SSF52821">
    <property type="entry name" value="Rhodanese/Cell cycle control phosphatase"/>
    <property type="match status" value="1"/>
</dbReference>
<protein>
    <recommendedName>
        <fullName evidence="1">Rhodanese domain-containing protein</fullName>
    </recommendedName>
</protein>
<dbReference type="EMBL" id="LGRX02004162">
    <property type="protein sequence ID" value="KAK3280966.1"/>
    <property type="molecule type" value="Genomic_DNA"/>
</dbReference>
<proteinExistence type="predicted"/>
<evidence type="ECO:0000313" key="3">
    <source>
        <dbReference type="Proteomes" id="UP001190700"/>
    </source>
</evidence>
<dbReference type="InterPro" id="IPR036873">
    <property type="entry name" value="Rhodanese-like_dom_sf"/>
</dbReference>
<comment type="caution">
    <text evidence="2">The sequence shown here is derived from an EMBL/GenBank/DDBJ whole genome shotgun (WGS) entry which is preliminary data.</text>
</comment>
<dbReference type="PROSITE" id="PS50206">
    <property type="entry name" value="RHODANESE_3"/>
    <property type="match status" value="1"/>
</dbReference>
<dbReference type="InterPro" id="IPR044684">
    <property type="entry name" value="STR17/STR18/HARC1-like"/>
</dbReference>
<dbReference type="InterPro" id="IPR001763">
    <property type="entry name" value="Rhodanese-like_dom"/>
</dbReference>
<dbReference type="PANTHER" id="PTHR44542:SF14">
    <property type="entry name" value="PROTEIN HIGH ARSENIC CONTENT 1, MITOCHONDRIAL-RELATED"/>
    <property type="match status" value="1"/>
</dbReference>
<name>A0AAE0LD18_9CHLO</name>
<organism evidence="2 3">
    <name type="scientific">Cymbomonas tetramitiformis</name>
    <dbReference type="NCBI Taxonomy" id="36881"/>
    <lineage>
        <taxon>Eukaryota</taxon>
        <taxon>Viridiplantae</taxon>
        <taxon>Chlorophyta</taxon>
        <taxon>Pyramimonadophyceae</taxon>
        <taxon>Pyramimonadales</taxon>
        <taxon>Pyramimonadaceae</taxon>
        <taxon>Cymbomonas</taxon>
    </lineage>
</organism>
<dbReference type="Pfam" id="PF00581">
    <property type="entry name" value="Rhodanese"/>
    <property type="match status" value="1"/>
</dbReference>